<evidence type="ECO:0000313" key="7">
    <source>
        <dbReference type="Proteomes" id="UP000294664"/>
    </source>
</evidence>
<gene>
    <name evidence="6" type="ORF">EDC64_101151</name>
</gene>
<dbReference type="NCBIfam" id="TIGR01543">
    <property type="entry name" value="proheadase_HK97"/>
    <property type="match status" value="1"/>
</dbReference>
<protein>
    <submittedName>
        <fullName evidence="6">Prohead peptidase</fullName>
    </submittedName>
</protein>
<dbReference type="GO" id="GO:0008233">
    <property type="term" value="F:peptidase activity"/>
    <property type="evidence" value="ECO:0007669"/>
    <property type="project" value="UniProtKB-KW"/>
</dbReference>
<accession>A0A4R3M3N3</accession>
<keyword evidence="3" id="KW-0378">Hydrolase</keyword>
<dbReference type="GO" id="GO:0006508">
    <property type="term" value="P:proteolysis"/>
    <property type="evidence" value="ECO:0007669"/>
    <property type="project" value="UniProtKB-KW"/>
</dbReference>
<feature type="compositionally biased region" description="Basic and acidic residues" evidence="4">
    <location>
        <begin position="159"/>
        <end position="181"/>
    </location>
</feature>
<keyword evidence="7" id="KW-1185">Reference proteome</keyword>
<evidence type="ECO:0000256" key="3">
    <source>
        <dbReference type="ARBA" id="ARBA00022801"/>
    </source>
</evidence>
<dbReference type="EMBL" id="SMAI01000001">
    <property type="protein sequence ID" value="TCT07632.1"/>
    <property type="molecule type" value="Genomic_DNA"/>
</dbReference>
<dbReference type="RefSeq" id="WP_132028610.1">
    <property type="nucleotide sequence ID" value="NZ_SMAI01000001.1"/>
</dbReference>
<dbReference type="Proteomes" id="UP000294664">
    <property type="component" value="Unassembled WGS sequence"/>
</dbReference>
<comment type="caution">
    <text evidence="6">The sequence shown here is derived from an EMBL/GenBank/DDBJ whole genome shotgun (WGS) entry which is preliminary data.</text>
</comment>
<feature type="domain" description="Prohead serine protease" evidence="5">
    <location>
        <begin position="11"/>
        <end position="143"/>
    </location>
</feature>
<dbReference type="InterPro" id="IPR054613">
    <property type="entry name" value="Peptidase_S78_dom"/>
</dbReference>
<keyword evidence="1" id="KW-1188">Viral release from host cell</keyword>
<organism evidence="6 7">
    <name type="scientific">Aquabacter spiritensis</name>
    <dbReference type="NCBI Taxonomy" id="933073"/>
    <lineage>
        <taxon>Bacteria</taxon>
        <taxon>Pseudomonadati</taxon>
        <taxon>Pseudomonadota</taxon>
        <taxon>Alphaproteobacteria</taxon>
        <taxon>Hyphomicrobiales</taxon>
        <taxon>Xanthobacteraceae</taxon>
        <taxon>Aquabacter</taxon>
    </lineage>
</organism>
<dbReference type="AlphaFoldDB" id="A0A4R3M3N3"/>
<evidence type="ECO:0000256" key="4">
    <source>
        <dbReference type="SAM" id="MobiDB-lite"/>
    </source>
</evidence>
<dbReference type="Pfam" id="PF04586">
    <property type="entry name" value="Peptidase_S78"/>
    <property type="match status" value="1"/>
</dbReference>
<name>A0A4R3M3N3_9HYPH</name>
<feature type="region of interest" description="Disordered" evidence="4">
    <location>
        <begin position="147"/>
        <end position="181"/>
    </location>
</feature>
<evidence type="ECO:0000313" key="6">
    <source>
        <dbReference type="EMBL" id="TCT07632.1"/>
    </source>
</evidence>
<dbReference type="InterPro" id="IPR006433">
    <property type="entry name" value="Prohead_protease"/>
</dbReference>
<evidence type="ECO:0000259" key="5">
    <source>
        <dbReference type="Pfam" id="PF04586"/>
    </source>
</evidence>
<dbReference type="SUPFAM" id="SSF50789">
    <property type="entry name" value="Herpes virus serine proteinase, assemblin"/>
    <property type="match status" value="1"/>
</dbReference>
<dbReference type="OrthoDB" id="9804926at2"/>
<sequence length="181" mass="19615">MALAGFSGAQDGRIEGYACLFETVDLGRDVVARGAFSASLAARGAAGVRLLYQHDPAEPIGVWTHLAEDGRGLYVRGRLLLDVTRGREVMSLVRDGALDGLSIGFKAVQARTDPRSRVRRLLRIDLWEVSIVTFPMQPDARIAPAFSALVPSPSPTSRTPHDPAFRSPRDQGDRAGRRLAP</sequence>
<keyword evidence="2" id="KW-0645">Protease</keyword>
<proteinExistence type="predicted"/>
<evidence type="ECO:0000256" key="2">
    <source>
        <dbReference type="ARBA" id="ARBA00022670"/>
    </source>
</evidence>
<evidence type="ECO:0000256" key="1">
    <source>
        <dbReference type="ARBA" id="ARBA00022612"/>
    </source>
</evidence>
<reference evidence="6 7" key="1">
    <citation type="submission" date="2019-03" db="EMBL/GenBank/DDBJ databases">
        <title>Genomic Encyclopedia of Type Strains, Phase IV (KMG-IV): sequencing the most valuable type-strain genomes for metagenomic binning, comparative biology and taxonomic classification.</title>
        <authorList>
            <person name="Goeker M."/>
        </authorList>
    </citation>
    <scope>NUCLEOTIDE SEQUENCE [LARGE SCALE GENOMIC DNA]</scope>
    <source>
        <strain evidence="6 7">DSM 9035</strain>
    </source>
</reference>